<evidence type="ECO:0000313" key="3">
    <source>
        <dbReference type="EMBL" id="QVM61470.1"/>
    </source>
</evidence>
<proteinExistence type="predicted"/>
<feature type="domain" description="MurNAc-LAA" evidence="2">
    <location>
        <begin position="62"/>
        <end position="172"/>
    </location>
</feature>
<dbReference type="PANTHER" id="PTHR30404">
    <property type="entry name" value="N-ACETYLMURAMOYL-L-ALANINE AMIDASE"/>
    <property type="match status" value="1"/>
</dbReference>
<gene>
    <name evidence="3" type="ORF">HN02_10</name>
</gene>
<name>A0A8E6LV45_9CAUD</name>
<keyword evidence="4" id="KW-1185">Reference proteome</keyword>
<dbReference type="Pfam" id="PF01520">
    <property type="entry name" value="Amidase_3"/>
    <property type="match status" value="1"/>
</dbReference>
<protein>
    <submittedName>
        <fullName evidence="3">N-acetylmuramoyl-L-alanine amidase</fullName>
    </submittedName>
</protein>
<dbReference type="GO" id="GO:0008745">
    <property type="term" value="F:N-acetylmuramoyl-L-alanine amidase activity"/>
    <property type="evidence" value="ECO:0007669"/>
    <property type="project" value="InterPro"/>
</dbReference>
<dbReference type="SMR" id="A0A8E6LV45"/>
<dbReference type="InterPro" id="IPR050695">
    <property type="entry name" value="N-acetylmuramoyl_amidase_3"/>
</dbReference>
<dbReference type="SMART" id="SM00646">
    <property type="entry name" value="Ami_3"/>
    <property type="match status" value="1"/>
</dbReference>
<sequence>MKIGIRDGHSPNCKGAIALRDEQACMRILCTEVIEVLEKHGHEVVYCGSNASTENGELSEGINKANSNNVDIFISLHMDVSKEHKGNGTCSFVAKGARKSIRDIAQRLVDNFETLGLQNRGVRESNYREMREVNAPNIIFETMFCDNHHDINEVWSPTPYEKMALLIANAIDPTIKENELYRVVVQYFNSKEDAENCQQEIAKRWYCFVEECN</sequence>
<organism evidence="3 4">
    <name type="scientific">Clostridium phage vB_CpeP_HN02</name>
    <dbReference type="NCBI Taxonomy" id="2834252"/>
    <lineage>
        <taxon>Viruses</taxon>
        <taxon>Duplodnaviria</taxon>
        <taxon>Heunggongvirae</taxon>
        <taxon>Uroviricota</taxon>
        <taxon>Caudoviricetes</taxon>
        <taxon>Guelinviridae</taxon>
        <taxon>Denniswatsonvirinae</taxon>
        <taxon>Gregsiragusavirus</taxon>
        <taxon>Gregsiragusavirus hn02</taxon>
    </lineage>
</organism>
<keyword evidence="1" id="KW-0378">Hydrolase</keyword>
<dbReference type="Proteomes" id="UP000679483">
    <property type="component" value="Segment"/>
</dbReference>
<dbReference type="InterPro" id="IPR002508">
    <property type="entry name" value="MurNAc-LAA_cat"/>
</dbReference>
<dbReference type="GO" id="GO:0009253">
    <property type="term" value="P:peptidoglycan catabolic process"/>
    <property type="evidence" value="ECO:0007669"/>
    <property type="project" value="InterPro"/>
</dbReference>
<dbReference type="EMBL" id="MW815121">
    <property type="protein sequence ID" value="QVM61470.1"/>
    <property type="molecule type" value="Genomic_DNA"/>
</dbReference>
<evidence type="ECO:0000259" key="2">
    <source>
        <dbReference type="SMART" id="SM00646"/>
    </source>
</evidence>
<dbReference type="CDD" id="cd02696">
    <property type="entry name" value="MurNAc-LAA"/>
    <property type="match status" value="1"/>
</dbReference>
<dbReference type="PANTHER" id="PTHR30404:SF0">
    <property type="entry name" value="N-ACETYLMURAMOYL-L-ALANINE AMIDASE AMIC"/>
    <property type="match status" value="1"/>
</dbReference>
<reference evidence="3" key="1">
    <citation type="submission" date="2021-03" db="EMBL/GenBank/DDBJ databases">
        <authorList>
            <person name="Wu L."/>
            <person name="Cao M."/>
        </authorList>
    </citation>
    <scope>NUCLEOTIDE SEQUENCE</scope>
    <source>
        <strain evidence="3">Clostridium perfringens</strain>
    </source>
</reference>
<evidence type="ECO:0000256" key="1">
    <source>
        <dbReference type="ARBA" id="ARBA00022801"/>
    </source>
</evidence>
<accession>A0A8E6LV45</accession>
<evidence type="ECO:0000313" key="4">
    <source>
        <dbReference type="Proteomes" id="UP000679483"/>
    </source>
</evidence>